<dbReference type="Pfam" id="PF00561">
    <property type="entry name" value="Abhydrolase_1"/>
    <property type="match status" value="1"/>
</dbReference>
<evidence type="ECO:0000313" key="3">
    <source>
        <dbReference type="EMBL" id="ARX89412.1"/>
    </source>
</evidence>
<evidence type="ECO:0000256" key="1">
    <source>
        <dbReference type="SAM" id="MobiDB-lite"/>
    </source>
</evidence>
<dbReference type="RefSeq" id="WP_159399751.1">
    <property type="nucleotide sequence ID" value="NZ_CP021748.1"/>
</dbReference>
<feature type="domain" description="AB hydrolase-1" evidence="2">
    <location>
        <begin position="2"/>
        <end position="83"/>
    </location>
</feature>
<name>A0A1Z1WSU3_9ACTN</name>
<sequence length="197" mass="21144">MGTEDAARDMDVLRAALGEEKLTYTGWSYGTSLGTSYAEQFPKRVRAMVLDGAVDPSLKWSDRVISQAKGFERAVDDYAEYCADVAGDDCPAGTPEGIRTLIDGLYETAQREPLPVDGDEYGLDASMVLTAITMAMYTPEQQWKGLSRALREAGGGDGTKLAALAAGEEPAPGIDDSEEPTEDPGASDGSRHLRCRR</sequence>
<gene>
    <name evidence="3" type="ORF">SMD44_08899</name>
</gene>
<feature type="region of interest" description="Disordered" evidence="1">
    <location>
        <begin position="157"/>
        <end position="197"/>
    </location>
</feature>
<evidence type="ECO:0000259" key="2">
    <source>
        <dbReference type="Pfam" id="PF00561"/>
    </source>
</evidence>
<reference evidence="3 4" key="1">
    <citation type="submission" date="2017-05" db="EMBL/GenBank/DDBJ databases">
        <title>Streptomyces alboflavus Genome sequencing and assembly.</title>
        <authorList>
            <person name="Wang Y."/>
            <person name="Du B."/>
            <person name="Ding Y."/>
            <person name="Liu H."/>
            <person name="Hou Q."/>
            <person name="Liu K."/>
            <person name="Wang C."/>
            <person name="Yao L."/>
        </authorList>
    </citation>
    <scope>NUCLEOTIDE SEQUENCE [LARGE SCALE GENOMIC DNA]</scope>
    <source>
        <strain evidence="3 4">MDJK44</strain>
    </source>
</reference>
<dbReference type="EMBL" id="CP021748">
    <property type="protein sequence ID" value="ARX89412.1"/>
    <property type="molecule type" value="Genomic_DNA"/>
</dbReference>
<dbReference type="Gene3D" id="3.40.50.1820">
    <property type="entry name" value="alpha/beta hydrolase"/>
    <property type="match status" value="1"/>
</dbReference>
<dbReference type="eggNOG" id="COG0596">
    <property type="taxonomic scope" value="Bacteria"/>
</dbReference>
<dbReference type="GO" id="GO:0003824">
    <property type="term" value="F:catalytic activity"/>
    <property type="evidence" value="ECO:0007669"/>
    <property type="project" value="UniProtKB-ARBA"/>
</dbReference>
<dbReference type="InterPro" id="IPR000073">
    <property type="entry name" value="AB_hydrolase_1"/>
</dbReference>
<protein>
    <submittedName>
        <fullName evidence="3">Transporter</fullName>
    </submittedName>
</protein>
<organism evidence="3 4">
    <name type="scientific">Streptomyces alboflavus</name>
    <dbReference type="NCBI Taxonomy" id="67267"/>
    <lineage>
        <taxon>Bacteria</taxon>
        <taxon>Bacillati</taxon>
        <taxon>Actinomycetota</taxon>
        <taxon>Actinomycetes</taxon>
        <taxon>Kitasatosporales</taxon>
        <taxon>Streptomycetaceae</taxon>
        <taxon>Streptomyces</taxon>
    </lineage>
</organism>
<dbReference type="Proteomes" id="UP000195880">
    <property type="component" value="Chromosome"/>
</dbReference>
<feature type="compositionally biased region" description="Low complexity" evidence="1">
    <location>
        <begin position="161"/>
        <end position="173"/>
    </location>
</feature>
<dbReference type="SUPFAM" id="SSF53474">
    <property type="entry name" value="alpha/beta-Hydrolases"/>
    <property type="match status" value="1"/>
</dbReference>
<evidence type="ECO:0000313" key="4">
    <source>
        <dbReference type="Proteomes" id="UP000195880"/>
    </source>
</evidence>
<dbReference type="OrthoDB" id="4006962at2"/>
<dbReference type="InterPro" id="IPR029058">
    <property type="entry name" value="AB_hydrolase_fold"/>
</dbReference>
<keyword evidence="4" id="KW-1185">Reference proteome</keyword>
<proteinExistence type="predicted"/>
<dbReference type="KEGG" id="salf:SMD44_08899"/>
<accession>A0A1Z1WSU3</accession>
<dbReference type="STRING" id="67267.GCA_000716675_04763"/>
<dbReference type="AlphaFoldDB" id="A0A1Z1WSU3"/>